<keyword evidence="5" id="KW-0808">Transferase</keyword>
<feature type="coiled-coil region" evidence="1">
    <location>
        <begin position="594"/>
        <end position="622"/>
    </location>
</feature>
<name>A0A285K049_9ACTN</name>
<keyword evidence="5" id="KW-0723">Serine/threonine-protein kinase</keyword>
<evidence type="ECO:0000313" key="6">
    <source>
        <dbReference type="Proteomes" id="UP000219612"/>
    </source>
</evidence>
<evidence type="ECO:0000256" key="2">
    <source>
        <dbReference type="SAM" id="MobiDB-lite"/>
    </source>
</evidence>
<dbReference type="PROSITE" id="PS50011">
    <property type="entry name" value="PROTEIN_KINASE_DOM"/>
    <property type="match status" value="1"/>
</dbReference>
<keyword evidence="3" id="KW-0472">Membrane</keyword>
<dbReference type="SUPFAM" id="SSF56112">
    <property type="entry name" value="Protein kinase-like (PK-like)"/>
    <property type="match status" value="1"/>
</dbReference>
<dbReference type="InterPro" id="IPR011009">
    <property type="entry name" value="Kinase-like_dom_sf"/>
</dbReference>
<dbReference type="CDD" id="cd14014">
    <property type="entry name" value="STKc_PknB_like"/>
    <property type="match status" value="1"/>
</dbReference>
<evidence type="ECO:0000256" key="3">
    <source>
        <dbReference type="SAM" id="Phobius"/>
    </source>
</evidence>
<feature type="transmembrane region" description="Helical" evidence="3">
    <location>
        <begin position="630"/>
        <end position="657"/>
    </location>
</feature>
<feature type="region of interest" description="Disordered" evidence="2">
    <location>
        <begin position="334"/>
        <end position="357"/>
    </location>
</feature>
<organism evidence="5 6">
    <name type="scientific">Paractinoplanes atraurantiacus</name>
    <dbReference type="NCBI Taxonomy" id="1036182"/>
    <lineage>
        <taxon>Bacteria</taxon>
        <taxon>Bacillati</taxon>
        <taxon>Actinomycetota</taxon>
        <taxon>Actinomycetes</taxon>
        <taxon>Micromonosporales</taxon>
        <taxon>Micromonosporaceae</taxon>
        <taxon>Paractinoplanes</taxon>
    </lineage>
</organism>
<dbReference type="PANTHER" id="PTHR24348:SF68">
    <property type="entry name" value="SERINE_THREONINE-PROTEIN KINASE ATG1C"/>
    <property type="match status" value="1"/>
</dbReference>
<dbReference type="Proteomes" id="UP000219612">
    <property type="component" value="Unassembled WGS sequence"/>
</dbReference>
<dbReference type="GO" id="GO:0004674">
    <property type="term" value="F:protein serine/threonine kinase activity"/>
    <property type="evidence" value="ECO:0007669"/>
    <property type="project" value="UniProtKB-KW"/>
</dbReference>
<feature type="transmembrane region" description="Helical" evidence="3">
    <location>
        <begin position="669"/>
        <end position="690"/>
    </location>
</feature>
<sequence length="697" mass="76002">MTDEGPVRGMASVPGTVRDQIAAPGTTRDAAGAPGTTRDAAGAPGTTRDGSGAPGTTRDGAPGTTRDGGPDPEPFARVNLPPTLRRRYEYVRELGAGGEADLLLVRDLSSGEECVVRLYRRQDLPLDEEKLNRLRTADPRHLIALRDYGRGDGYVWEILEYAPYGSLEQLMGRYPAPWPADKVLDVFDQLAPAITYANSLGMVHRDIKPGNVLIRSMNPADLVLADFGLTKFIEATHAHGTNSRTSAYAPPEAIAGHTSKWSDWWSLGIIMFELLTGRNPFQNPDGSWFNEQVITSILISREISVSGIADDHWRLLVRGLLTRVPEKRWGPEQTAAWRAGGKPPVADPEPVRDPGRPITRSNATFVFEGVGYNDPLALAAALRHDWGGGRRLLAGRAVKAPTYLALKDWMTKHERAEAVQALNDGVDERPERGLMQVIMALDPQAPPEFNGRRLDDENLRALTRDAIANQPAARQILGQIYEDGILTICDDTPGCAGYALLDDRWHRNVEAAQARLQQVGVTISQGDLQTLRMQLLVASYAGQDHLFAEPAAEAARNPEALSQPWFRTLVADRPAPEHEAPWHAALMLTAPVAAQQTRDQHVAAERRRLEEEQRRIAQSRANMDRISVPLGLVCGVIAFCAPPAGAIAGPAAVYFGVRARRTRHKAASTWAIGLGGVGFVFAAITIMVYLNNLVNGS</sequence>
<dbReference type="InterPro" id="IPR008271">
    <property type="entry name" value="Ser/Thr_kinase_AS"/>
</dbReference>
<dbReference type="Pfam" id="PF00069">
    <property type="entry name" value="Pkinase"/>
    <property type="match status" value="1"/>
</dbReference>
<dbReference type="SMART" id="SM00220">
    <property type="entry name" value="S_TKc"/>
    <property type="match status" value="1"/>
</dbReference>
<dbReference type="PANTHER" id="PTHR24348">
    <property type="entry name" value="SERINE/THREONINE-PROTEIN KINASE UNC-51-RELATED"/>
    <property type="match status" value="1"/>
</dbReference>
<dbReference type="EMBL" id="OBDY01000027">
    <property type="protein sequence ID" value="SNY64896.1"/>
    <property type="molecule type" value="Genomic_DNA"/>
</dbReference>
<keyword evidence="5" id="KW-0418">Kinase</keyword>
<feature type="domain" description="Protein kinase" evidence="4">
    <location>
        <begin position="88"/>
        <end position="345"/>
    </location>
</feature>
<dbReference type="GO" id="GO:0005737">
    <property type="term" value="C:cytoplasm"/>
    <property type="evidence" value="ECO:0007669"/>
    <property type="project" value="TreeGrafter"/>
</dbReference>
<dbReference type="RefSeq" id="WP_179855538.1">
    <property type="nucleotide sequence ID" value="NZ_OBDY01000027.1"/>
</dbReference>
<keyword evidence="6" id="KW-1185">Reference proteome</keyword>
<accession>A0A285K049</accession>
<evidence type="ECO:0000313" key="5">
    <source>
        <dbReference type="EMBL" id="SNY64896.1"/>
    </source>
</evidence>
<keyword evidence="3" id="KW-0812">Transmembrane</keyword>
<evidence type="ECO:0000259" key="4">
    <source>
        <dbReference type="PROSITE" id="PS50011"/>
    </source>
</evidence>
<dbReference type="AlphaFoldDB" id="A0A285K049"/>
<keyword evidence="3" id="KW-1133">Transmembrane helix</keyword>
<reference evidence="5 6" key="1">
    <citation type="submission" date="2017-09" db="EMBL/GenBank/DDBJ databases">
        <authorList>
            <person name="Ehlers B."/>
            <person name="Leendertz F.H."/>
        </authorList>
    </citation>
    <scope>NUCLEOTIDE SEQUENCE [LARGE SCALE GENOMIC DNA]</scope>
    <source>
        <strain evidence="5 6">CGMCC 4.6857</strain>
    </source>
</reference>
<gene>
    <name evidence="5" type="ORF">SAMN05421748_12782</name>
</gene>
<dbReference type="PROSITE" id="PS00108">
    <property type="entry name" value="PROTEIN_KINASE_ST"/>
    <property type="match status" value="1"/>
</dbReference>
<dbReference type="Gene3D" id="1.10.510.10">
    <property type="entry name" value="Transferase(Phosphotransferase) domain 1"/>
    <property type="match status" value="1"/>
</dbReference>
<proteinExistence type="predicted"/>
<protein>
    <submittedName>
        <fullName evidence="5">Serine/threonine protein kinase</fullName>
    </submittedName>
</protein>
<keyword evidence="1" id="KW-0175">Coiled coil</keyword>
<dbReference type="InterPro" id="IPR000719">
    <property type="entry name" value="Prot_kinase_dom"/>
</dbReference>
<feature type="region of interest" description="Disordered" evidence="2">
    <location>
        <begin position="1"/>
        <end position="80"/>
    </location>
</feature>
<dbReference type="InterPro" id="IPR045269">
    <property type="entry name" value="Atg1-like"/>
</dbReference>
<dbReference type="GO" id="GO:0005524">
    <property type="term" value="F:ATP binding"/>
    <property type="evidence" value="ECO:0007669"/>
    <property type="project" value="InterPro"/>
</dbReference>
<evidence type="ECO:0000256" key="1">
    <source>
        <dbReference type="SAM" id="Coils"/>
    </source>
</evidence>